<reference evidence="3" key="1">
    <citation type="submission" date="2023-01" db="EMBL/GenBank/DDBJ databases">
        <title>The diversity of Class Acidimicrobiia in South China Sea sediment environments and the proposal of Iamia marina sp. nov., a novel species of the genus Iamia.</title>
        <authorList>
            <person name="He Y."/>
            <person name="Tian X."/>
        </authorList>
    </citation>
    <scope>NUCLEOTIDE SEQUENCE</scope>
    <source>
        <strain evidence="3">DSM 19957</strain>
    </source>
</reference>
<proteinExistence type="predicted"/>
<feature type="signal peptide" evidence="2">
    <location>
        <begin position="1"/>
        <end position="18"/>
    </location>
</feature>
<sequence>MALVALGAFFVAAPVASAQDLFNCDSFSSQAEAQAEYDRDTRDPHGLDGPPGPTSAGQPGVACEEEIYPDQPVAPGLPAPDVTAPPGDGQIPDGSVDTGFGGMADQSSTSTQPPWLLVGGAMAAGVSALALRRRRALHR</sequence>
<evidence type="ECO:0000256" key="2">
    <source>
        <dbReference type="SAM" id="SignalP"/>
    </source>
</evidence>
<keyword evidence="4" id="KW-1185">Reference proteome</keyword>
<evidence type="ECO:0000313" key="3">
    <source>
        <dbReference type="EMBL" id="WCO65753.1"/>
    </source>
</evidence>
<feature type="compositionally biased region" description="Basic and acidic residues" evidence="1">
    <location>
        <begin position="36"/>
        <end position="46"/>
    </location>
</feature>
<name>A0AAF0BU67_9ACTN</name>
<accession>A0AAF0BU67</accession>
<dbReference type="KEGG" id="ima:PO878_14710"/>
<dbReference type="EMBL" id="CP116942">
    <property type="protein sequence ID" value="WCO65753.1"/>
    <property type="molecule type" value="Genomic_DNA"/>
</dbReference>
<dbReference type="AlphaFoldDB" id="A0AAF0BU67"/>
<dbReference type="Proteomes" id="UP001216390">
    <property type="component" value="Chromosome"/>
</dbReference>
<dbReference type="RefSeq" id="WP_272735280.1">
    <property type="nucleotide sequence ID" value="NZ_CP116942.1"/>
</dbReference>
<evidence type="ECO:0000313" key="4">
    <source>
        <dbReference type="Proteomes" id="UP001216390"/>
    </source>
</evidence>
<protein>
    <submittedName>
        <fullName evidence="3">Uncharacterized protein</fullName>
    </submittedName>
</protein>
<gene>
    <name evidence="3" type="ORF">PO878_14710</name>
</gene>
<organism evidence="3 4">
    <name type="scientific">Iamia majanohamensis</name>
    <dbReference type="NCBI Taxonomy" id="467976"/>
    <lineage>
        <taxon>Bacteria</taxon>
        <taxon>Bacillati</taxon>
        <taxon>Actinomycetota</taxon>
        <taxon>Acidimicrobiia</taxon>
        <taxon>Acidimicrobiales</taxon>
        <taxon>Iamiaceae</taxon>
        <taxon>Iamia</taxon>
    </lineage>
</organism>
<keyword evidence="2" id="KW-0732">Signal</keyword>
<feature type="region of interest" description="Disordered" evidence="1">
    <location>
        <begin position="30"/>
        <end position="112"/>
    </location>
</feature>
<evidence type="ECO:0000256" key="1">
    <source>
        <dbReference type="SAM" id="MobiDB-lite"/>
    </source>
</evidence>
<feature type="chain" id="PRO_5042074669" evidence="2">
    <location>
        <begin position="19"/>
        <end position="139"/>
    </location>
</feature>